<feature type="compositionally biased region" description="Pro residues" evidence="2">
    <location>
        <begin position="208"/>
        <end position="222"/>
    </location>
</feature>
<reference evidence="5" key="1">
    <citation type="submission" date="2016-11" db="UniProtKB">
        <authorList>
            <consortium name="WormBaseParasite"/>
        </authorList>
    </citation>
    <scope>IDENTIFICATION</scope>
</reference>
<keyword evidence="4" id="KW-1185">Reference proteome</keyword>
<protein>
    <submittedName>
        <fullName evidence="5">Meis_PKNOX_N domain-containing protein</fullName>
    </submittedName>
</protein>
<dbReference type="Pfam" id="PF16493">
    <property type="entry name" value="Meis_PKNOX_N"/>
    <property type="match status" value="1"/>
</dbReference>
<evidence type="ECO:0000259" key="3">
    <source>
        <dbReference type="Pfam" id="PF16493"/>
    </source>
</evidence>
<dbReference type="Proteomes" id="UP000095280">
    <property type="component" value="Unplaced"/>
</dbReference>
<name>A0A1I8FPP4_9PLAT</name>
<evidence type="ECO:0000256" key="1">
    <source>
        <dbReference type="ARBA" id="ARBA00023242"/>
    </source>
</evidence>
<proteinExistence type="predicted"/>
<evidence type="ECO:0000256" key="2">
    <source>
        <dbReference type="SAM" id="MobiDB-lite"/>
    </source>
</evidence>
<evidence type="ECO:0000313" key="5">
    <source>
        <dbReference type="WBParaSite" id="maker-unitig_43480-snap-gene-0.2-mRNA-1"/>
    </source>
</evidence>
<sequence length="222" mass="24020">TRWLANSGLAVDPPGRAAIGQQAAPTPRCSPLLCLIFEKCELAPVHRAEIGAASRQQAVTSQSFEQDIAEFAQRELENSDKSIYSAATRILTRCMIQAVQVLRFHLLEIEKVHELCDNFCSRLHLLPEGQDAMDLVVEEGAGGGQRDEHQHHARELVQQSAAAPTGAASSIDCLTTSAEQACLSPSSTQPSGALSSCRLCRRRHRRPPPPPPPPPAPLPPTM</sequence>
<evidence type="ECO:0000313" key="4">
    <source>
        <dbReference type="Proteomes" id="UP000095280"/>
    </source>
</evidence>
<organism evidence="4 5">
    <name type="scientific">Macrostomum lignano</name>
    <dbReference type="NCBI Taxonomy" id="282301"/>
    <lineage>
        <taxon>Eukaryota</taxon>
        <taxon>Metazoa</taxon>
        <taxon>Spiralia</taxon>
        <taxon>Lophotrochozoa</taxon>
        <taxon>Platyhelminthes</taxon>
        <taxon>Rhabditophora</taxon>
        <taxon>Macrostomorpha</taxon>
        <taxon>Macrostomida</taxon>
        <taxon>Macrostomidae</taxon>
        <taxon>Macrostomum</taxon>
    </lineage>
</organism>
<feature type="region of interest" description="Disordered" evidence="2">
    <location>
        <begin position="140"/>
        <end position="161"/>
    </location>
</feature>
<feature type="compositionally biased region" description="Polar residues" evidence="2">
    <location>
        <begin position="182"/>
        <end position="194"/>
    </location>
</feature>
<accession>A0A1I8FPP4</accession>
<dbReference type="WBParaSite" id="maker-unitig_43480-snap-gene-0.2-mRNA-1">
    <property type="protein sequence ID" value="maker-unitig_43480-snap-gene-0.2-mRNA-1"/>
    <property type="gene ID" value="maker-unitig_43480-snap-gene-0.2"/>
</dbReference>
<dbReference type="AlphaFoldDB" id="A0A1I8FPP4"/>
<feature type="region of interest" description="Disordered" evidence="2">
    <location>
        <begin position="182"/>
        <end position="222"/>
    </location>
</feature>
<feature type="compositionally biased region" description="Basic and acidic residues" evidence="2">
    <location>
        <begin position="145"/>
        <end position="155"/>
    </location>
</feature>
<dbReference type="InterPro" id="IPR032453">
    <property type="entry name" value="PKNOX/Meis_N"/>
</dbReference>
<keyword evidence="1" id="KW-0539">Nucleus</keyword>
<feature type="domain" description="MEIS N-terminal" evidence="3">
    <location>
        <begin position="30"/>
        <end position="122"/>
    </location>
</feature>